<accession>A0ABR1UHQ1</accession>
<evidence type="ECO:0000313" key="2">
    <source>
        <dbReference type="EMBL" id="KAK8058427.1"/>
    </source>
</evidence>
<gene>
    <name evidence="2" type="ORF">PG994_008875</name>
</gene>
<dbReference type="EMBL" id="JAQQWL010000009">
    <property type="protein sequence ID" value="KAK8058427.1"/>
    <property type="molecule type" value="Genomic_DNA"/>
</dbReference>
<feature type="region of interest" description="Disordered" evidence="1">
    <location>
        <begin position="1"/>
        <end position="58"/>
    </location>
</feature>
<feature type="compositionally biased region" description="Low complexity" evidence="1">
    <location>
        <begin position="15"/>
        <end position="26"/>
    </location>
</feature>
<evidence type="ECO:0000313" key="3">
    <source>
        <dbReference type="Proteomes" id="UP001480595"/>
    </source>
</evidence>
<dbReference type="RefSeq" id="XP_066713873.1">
    <property type="nucleotide sequence ID" value="XM_066860284.1"/>
</dbReference>
<feature type="compositionally biased region" description="Basic residues" evidence="1">
    <location>
        <begin position="1"/>
        <end position="14"/>
    </location>
</feature>
<feature type="compositionally biased region" description="Basic and acidic residues" evidence="1">
    <location>
        <begin position="27"/>
        <end position="36"/>
    </location>
</feature>
<reference evidence="2 3" key="1">
    <citation type="submission" date="2023-01" db="EMBL/GenBank/DDBJ databases">
        <title>Analysis of 21 Apiospora genomes using comparative genomics revels a genus with tremendous synthesis potential of carbohydrate active enzymes and secondary metabolites.</title>
        <authorList>
            <person name="Sorensen T."/>
        </authorList>
    </citation>
    <scope>NUCLEOTIDE SEQUENCE [LARGE SCALE GENOMIC DNA]</scope>
    <source>
        <strain evidence="2 3">CBS 135458</strain>
    </source>
</reference>
<proteinExistence type="predicted"/>
<feature type="region of interest" description="Disordered" evidence="1">
    <location>
        <begin position="93"/>
        <end position="122"/>
    </location>
</feature>
<evidence type="ECO:0000256" key="1">
    <source>
        <dbReference type="SAM" id="MobiDB-lite"/>
    </source>
</evidence>
<keyword evidence="3" id="KW-1185">Reference proteome</keyword>
<sequence>MASFNKKKNNKKGSKNSQKQKGSNKNTIKDNVKDNIKGNNTSAATTATASTAAAKKEEKQPLLLSAAEKEAIKQQVSWILDSLAAENDTPADLLALQSPPPRPGRAARGYRPPDCRSQHGAGETTATVMTMTATSTLPS</sequence>
<protein>
    <submittedName>
        <fullName evidence="2">Uncharacterized protein</fullName>
    </submittedName>
</protein>
<comment type="caution">
    <text evidence="2">The sequence shown here is derived from an EMBL/GenBank/DDBJ whole genome shotgun (WGS) entry which is preliminary data.</text>
</comment>
<dbReference type="GeneID" id="92093347"/>
<organism evidence="2 3">
    <name type="scientific">Apiospora phragmitis</name>
    <dbReference type="NCBI Taxonomy" id="2905665"/>
    <lineage>
        <taxon>Eukaryota</taxon>
        <taxon>Fungi</taxon>
        <taxon>Dikarya</taxon>
        <taxon>Ascomycota</taxon>
        <taxon>Pezizomycotina</taxon>
        <taxon>Sordariomycetes</taxon>
        <taxon>Xylariomycetidae</taxon>
        <taxon>Amphisphaeriales</taxon>
        <taxon>Apiosporaceae</taxon>
        <taxon>Apiospora</taxon>
    </lineage>
</organism>
<name>A0ABR1UHQ1_9PEZI</name>
<dbReference type="Proteomes" id="UP001480595">
    <property type="component" value="Unassembled WGS sequence"/>
</dbReference>
<feature type="compositionally biased region" description="Low complexity" evidence="1">
    <location>
        <begin position="41"/>
        <end position="53"/>
    </location>
</feature>